<sequence length="49" mass="5580">MKRKAKSIQNICDFSGEPCRIRTCDPLIKSLTSKLSTTFISLRRTSIYA</sequence>
<reference evidence="1 2" key="1">
    <citation type="journal article" date="2010" name="J. Bacteriol.">
        <title>Genome sequences of Pelagibaca bermudensis HTCC2601T and Maritimibacter alkaliphilus HTCC2654T, the type strains of two marine Roseobacter genera.</title>
        <authorList>
            <person name="Thrash J.C."/>
            <person name="Cho J.C."/>
            <person name="Ferriera S."/>
            <person name="Johnson J."/>
            <person name="Vergin K.L."/>
            <person name="Giovannoni S.J."/>
        </authorList>
    </citation>
    <scope>NUCLEOTIDE SEQUENCE [LARGE SCALE GENOMIC DNA]</scope>
    <source>
        <strain evidence="1 2">HTCC2654</strain>
    </source>
</reference>
<proteinExistence type="predicted"/>
<accession>A3VGP5</accession>
<evidence type="ECO:0000313" key="1">
    <source>
        <dbReference type="EMBL" id="EAQ12450.1"/>
    </source>
</evidence>
<name>A3VGP5_9RHOB</name>
<protein>
    <submittedName>
        <fullName evidence="1">Uncharacterized protein</fullName>
    </submittedName>
</protein>
<dbReference type="EMBL" id="AAMT01000008">
    <property type="protein sequence ID" value="EAQ12450.1"/>
    <property type="molecule type" value="Genomic_DNA"/>
</dbReference>
<keyword evidence="2" id="KW-1185">Reference proteome</keyword>
<dbReference type="AlphaFoldDB" id="A3VGP5"/>
<gene>
    <name evidence="1" type="ORF">RB2654_14230</name>
</gene>
<evidence type="ECO:0000313" key="2">
    <source>
        <dbReference type="Proteomes" id="UP000002931"/>
    </source>
</evidence>
<comment type="caution">
    <text evidence="1">The sequence shown here is derived from an EMBL/GenBank/DDBJ whole genome shotgun (WGS) entry which is preliminary data.</text>
</comment>
<dbReference type="HOGENOM" id="CLU_3137443_0_0_5"/>
<organism evidence="1 2">
    <name type="scientific">Maritimibacter alkaliphilus HTCC2654</name>
    <dbReference type="NCBI Taxonomy" id="314271"/>
    <lineage>
        <taxon>Bacteria</taxon>
        <taxon>Pseudomonadati</taxon>
        <taxon>Pseudomonadota</taxon>
        <taxon>Alphaproteobacteria</taxon>
        <taxon>Rhodobacterales</taxon>
        <taxon>Roseobacteraceae</taxon>
        <taxon>Maritimibacter</taxon>
    </lineage>
</organism>
<dbReference type="Proteomes" id="UP000002931">
    <property type="component" value="Unassembled WGS sequence"/>
</dbReference>